<accession>A0ABD6EU40</accession>
<dbReference type="EMBL" id="JBGFUD010004610">
    <property type="protein sequence ID" value="MFH4979770.1"/>
    <property type="molecule type" value="Genomic_DNA"/>
</dbReference>
<name>A0ABD6EU40_9BILA</name>
<reference evidence="1 2" key="1">
    <citation type="submission" date="2024-08" db="EMBL/GenBank/DDBJ databases">
        <title>Gnathostoma spinigerum genome.</title>
        <authorList>
            <person name="Gonzalez-Bertolin B."/>
            <person name="Monzon S."/>
            <person name="Zaballos A."/>
            <person name="Jimenez P."/>
            <person name="Dekumyoy P."/>
            <person name="Varona S."/>
            <person name="Cuesta I."/>
            <person name="Sumanam S."/>
            <person name="Adisakwattana P."/>
            <person name="Gasser R.B."/>
            <person name="Hernandez-Gonzalez A."/>
            <person name="Young N.D."/>
            <person name="Perteguer M.J."/>
        </authorList>
    </citation>
    <scope>NUCLEOTIDE SEQUENCE [LARGE SCALE GENOMIC DNA]</scope>
    <source>
        <strain evidence="1">AL3</strain>
        <tissue evidence="1">Liver</tissue>
    </source>
</reference>
<evidence type="ECO:0000313" key="1">
    <source>
        <dbReference type="EMBL" id="MFH4979770.1"/>
    </source>
</evidence>
<sequence length="93" mass="10746">MLKCFYVTLAPTFNEQSTKRLMIAKYNLPKITQTDGEKNSSKRRNKLWFSITEITLTFLDSQSNDVKIIIYVQKIGPTDRCTVASIQQRSLII</sequence>
<dbReference type="AlphaFoldDB" id="A0ABD6EU40"/>
<gene>
    <name evidence="1" type="ORF">AB6A40_006479</name>
</gene>
<organism evidence="1 2">
    <name type="scientific">Gnathostoma spinigerum</name>
    <dbReference type="NCBI Taxonomy" id="75299"/>
    <lineage>
        <taxon>Eukaryota</taxon>
        <taxon>Metazoa</taxon>
        <taxon>Ecdysozoa</taxon>
        <taxon>Nematoda</taxon>
        <taxon>Chromadorea</taxon>
        <taxon>Rhabditida</taxon>
        <taxon>Spirurina</taxon>
        <taxon>Gnathostomatomorpha</taxon>
        <taxon>Gnathostomatoidea</taxon>
        <taxon>Gnathostomatidae</taxon>
        <taxon>Gnathostoma</taxon>
    </lineage>
</organism>
<protein>
    <submittedName>
        <fullName evidence="1">Uncharacterized protein</fullName>
    </submittedName>
</protein>
<evidence type="ECO:0000313" key="2">
    <source>
        <dbReference type="Proteomes" id="UP001608902"/>
    </source>
</evidence>
<dbReference type="Proteomes" id="UP001608902">
    <property type="component" value="Unassembled WGS sequence"/>
</dbReference>
<keyword evidence="2" id="KW-1185">Reference proteome</keyword>
<comment type="caution">
    <text evidence="1">The sequence shown here is derived from an EMBL/GenBank/DDBJ whole genome shotgun (WGS) entry which is preliminary data.</text>
</comment>
<proteinExistence type="predicted"/>